<sequence length="210" mass="22973">MDVVWFLRLVLQLSLTDVYFSATIYTYPLGKNIEVMDISANQLSGIKGNVGYASGQPDLQYDSFLIKGCRRSYIDIPMPIGSITDDIAFVLFVYPQAPLQGTILHYKSANWSNLNSDIKVTLNGSSLLVSFTGGNGTIDYGTMSPGLIGSDQWSAISISRDQSNGKLSIIINSLLAEDDSFPDRFDTVLPGTLRIGGSQDIESVEMFAQY</sequence>
<evidence type="ECO:0000313" key="1">
    <source>
        <dbReference type="EMBL" id="KAK3608402.1"/>
    </source>
</evidence>
<gene>
    <name evidence="1" type="ORF">CHS0354_035401</name>
</gene>
<reference evidence="1" key="3">
    <citation type="submission" date="2023-05" db="EMBL/GenBank/DDBJ databases">
        <authorList>
            <person name="Smith C.H."/>
        </authorList>
    </citation>
    <scope>NUCLEOTIDE SEQUENCE</scope>
    <source>
        <strain evidence="1">CHS0354</strain>
        <tissue evidence="1">Mantle</tissue>
    </source>
</reference>
<reference evidence="1" key="2">
    <citation type="journal article" date="2021" name="Genome Biol. Evol.">
        <title>Developing a high-quality reference genome for a parasitic bivalve with doubly uniparental inheritance (Bivalvia: Unionida).</title>
        <authorList>
            <person name="Smith C.H."/>
        </authorList>
    </citation>
    <scope>NUCLEOTIDE SEQUENCE</scope>
    <source>
        <strain evidence="1">CHS0354</strain>
        <tissue evidence="1">Mantle</tissue>
    </source>
</reference>
<dbReference type="AlphaFoldDB" id="A0AAE0WCE3"/>
<protein>
    <submittedName>
        <fullName evidence="1">Uncharacterized protein</fullName>
    </submittedName>
</protein>
<name>A0AAE0WCE3_9BIVA</name>
<reference evidence="1" key="1">
    <citation type="journal article" date="2021" name="Genome Biol. Evol.">
        <title>A High-Quality Reference Genome for a Parasitic Bivalve with Doubly Uniparental Inheritance (Bivalvia: Unionida).</title>
        <authorList>
            <person name="Smith C.H."/>
        </authorList>
    </citation>
    <scope>NUCLEOTIDE SEQUENCE</scope>
    <source>
        <strain evidence="1">CHS0354</strain>
    </source>
</reference>
<dbReference type="Proteomes" id="UP001195483">
    <property type="component" value="Unassembled WGS sequence"/>
</dbReference>
<keyword evidence="2" id="KW-1185">Reference proteome</keyword>
<dbReference type="EMBL" id="JAEAOA010002070">
    <property type="protein sequence ID" value="KAK3608402.1"/>
    <property type="molecule type" value="Genomic_DNA"/>
</dbReference>
<proteinExistence type="predicted"/>
<dbReference type="SUPFAM" id="SSF49899">
    <property type="entry name" value="Concanavalin A-like lectins/glucanases"/>
    <property type="match status" value="1"/>
</dbReference>
<dbReference type="Gene3D" id="2.60.120.200">
    <property type="match status" value="1"/>
</dbReference>
<evidence type="ECO:0000313" key="2">
    <source>
        <dbReference type="Proteomes" id="UP001195483"/>
    </source>
</evidence>
<comment type="caution">
    <text evidence="1">The sequence shown here is derived from an EMBL/GenBank/DDBJ whole genome shotgun (WGS) entry which is preliminary data.</text>
</comment>
<organism evidence="1 2">
    <name type="scientific">Potamilus streckersoni</name>
    <dbReference type="NCBI Taxonomy" id="2493646"/>
    <lineage>
        <taxon>Eukaryota</taxon>
        <taxon>Metazoa</taxon>
        <taxon>Spiralia</taxon>
        <taxon>Lophotrochozoa</taxon>
        <taxon>Mollusca</taxon>
        <taxon>Bivalvia</taxon>
        <taxon>Autobranchia</taxon>
        <taxon>Heteroconchia</taxon>
        <taxon>Palaeoheterodonta</taxon>
        <taxon>Unionida</taxon>
        <taxon>Unionoidea</taxon>
        <taxon>Unionidae</taxon>
        <taxon>Ambleminae</taxon>
        <taxon>Lampsilini</taxon>
        <taxon>Potamilus</taxon>
    </lineage>
</organism>
<accession>A0AAE0WCE3</accession>
<dbReference type="InterPro" id="IPR013320">
    <property type="entry name" value="ConA-like_dom_sf"/>
</dbReference>